<evidence type="ECO:0000313" key="3">
    <source>
        <dbReference type="EMBL" id="GAB0057219.1"/>
    </source>
</evidence>
<feature type="transmembrane region" description="Helical" evidence="1">
    <location>
        <begin position="130"/>
        <end position="149"/>
    </location>
</feature>
<proteinExistence type="predicted"/>
<dbReference type="EMBL" id="BAAFGK010000004">
    <property type="protein sequence ID" value="GAB0057219.1"/>
    <property type="molecule type" value="Genomic_DNA"/>
</dbReference>
<feature type="transmembrane region" description="Helical" evidence="1">
    <location>
        <begin position="46"/>
        <end position="69"/>
    </location>
</feature>
<protein>
    <recommendedName>
        <fullName evidence="2">Copper resistance protein D domain-containing protein</fullName>
    </recommendedName>
</protein>
<keyword evidence="4" id="KW-1185">Reference proteome</keyword>
<accession>A0ABQ0C8L7</accession>
<dbReference type="RefSeq" id="WP_420904919.1">
    <property type="nucleotide sequence ID" value="NZ_BAAFGK010000004.1"/>
</dbReference>
<evidence type="ECO:0000313" key="4">
    <source>
        <dbReference type="Proteomes" id="UP001628193"/>
    </source>
</evidence>
<feature type="transmembrane region" description="Helical" evidence="1">
    <location>
        <begin position="6"/>
        <end position="26"/>
    </location>
</feature>
<name>A0ABQ0C8L7_9PROT</name>
<dbReference type="Proteomes" id="UP001628193">
    <property type="component" value="Unassembled WGS sequence"/>
</dbReference>
<keyword evidence="1" id="KW-1133">Transmembrane helix</keyword>
<gene>
    <name evidence="3" type="ORF">SIID45300_01542</name>
</gene>
<evidence type="ECO:0000256" key="1">
    <source>
        <dbReference type="SAM" id="Phobius"/>
    </source>
</evidence>
<evidence type="ECO:0000259" key="2">
    <source>
        <dbReference type="Pfam" id="PF05425"/>
    </source>
</evidence>
<keyword evidence="1" id="KW-0472">Membrane</keyword>
<comment type="caution">
    <text evidence="3">The sequence shown here is derived from an EMBL/GenBank/DDBJ whole genome shotgun (WGS) entry which is preliminary data.</text>
</comment>
<dbReference type="Pfam" id="PF05425">
    <property type="entry name" value="CopD"/>
    <property type="match status" value="1"/>
</dbReference>
<dbReference type="InterPro" id="IPR008457">
    <property type="entry name" value="Cu-R_CopD_dom"/>
</dbReference>
<feature type="domain" description="Copper resistance protein D" evidence="2">
    <location>
        <begin position="44"/>
        <end position="145"/>
    </location>
</feature>
<sequence length="150" mass="17065">MPIALLLHLLAATLWVGGMFFALWIVRPAALSLELPARVGLWSRILTRFMTVVWVCVLLLPLTGYWMIFQGFGGMANVAPHIHIMEGTGWTMIAIFGVIFFRDFRAMRRMEKECLFPEAGLYIERLRKRVLINLILGLITIAVAGAGRYW</sequence>
<organism evidence="3 4">
    <name type="scientific">Candidatus Magnetaquiglobus chichijimensis</name>
    <dbReference type="NCBI Taxonomy" id="3141448"/>
    <lineage>
        <taxon>Bacteria</taxon>
        <taxon>Pseudomonadati</taxon>
        <taxon>Pseudomonadota</taxon>
        <taxon>Magnetococcia</taxon>
        <taxon>Magnetococcales</taxon>
        <taxon>Candidatus Magnetaquicoccaceae</taxon>
        <taxon>Candidatus Magnetaquiglobus</taxon>
    </lineage>
</organism>
<reference evidence="3 4" key="1">
    <citation type="submission" date="2024-09" db="EMBL/GenBank/DDBJ databases">
        <title>Draft genome sequence of Candidatus Magnetaquicoccaceae bacterium FCR-1.</title>
        <authorList>
            <person name="Shimoshige H."/>
            <person name="Shimamura S."/>
            <person name="Taoka A."/>
            <person name="Kobayashi H."/>
            <person name="Maekawa T."/>
        </authorList>
    </citation>
    <scope>NUCLEOTIDE SEQUENCE [LARGE SCALE GENOMIC DNA]</scope>
    <source>
        <strain evidence="3 4">FCR-1</strain>
    </source>
</reference>
<feature type="transmembrane region" description="Helical" evidence="1">
    <location>
        <begin position="81"/>
        <end position="101"/>
    </location>
</feature>
<keyword evidence="1" id="KW-0812">Transmembrane</keyword>